<keyword evidence="1" id="KW-0812">Transmembrane</keyword>
<evidence type="ECO:0000256" key="1">
    <source>
        <dbReference type="SAM" id="Phobius"/>
    </source>
</evidence>
<reference evidence="3" key="1">
    <citation type="journal article" date="2011" name="Nat. Genet.">
        <title>The Arabidopsis lyrata genome sequence and the basis of rapid genome size change.</title>
        <authorList>
            <person name="Hu T.T."/>
            <person name="Pattyn P."/>
            <person name="Bakker E.G."/>
            <person name="Cao J."/>
            <person name="Cheng J.-F."/>
            <person name="Clark R.M."/>
            <person name="Fahlgren N."/>
            <person name="Fawcett J.A."/>
            <person name="Grimwood J."/>
            <person name="Gundlach H."/>
            <person name="Haberer G."/>
            <person name="Hollister J.D."/>
            <person name="Ossowski S."/>
            <person name="Ottilar R.P."/>
            <person name="Salamov A.A."/>
            <person name="Schneeberger K."/>
            <person name="Spannagl M."/>
            <person name="Wang X."/>
            <person name="Yang L."/>
            <person name="Nasrallah M.E."/>
            <person name="Bergelson J."/>
            <person name="Carrington J.C."/>
            <person name="Gaut B.S."/>
            <person name="Schmutz J."/>
            <person name="Mayer K.F.X."/>
            <person name="Van de Peer Y."/>
            <person name="Grigoriev I.V."/>
            <person name="Nordborg M."/>
            <person name="Weigel D."/>
            <person name="Guo Y.-L."/>
        </authorList>
    </citation>
    <scope>NUCLEOTIDE SEQUENCE [LARGE SCALE GENOMIC DNA]</scope>
    <source>
        <strain evidence="3">cv. MN47</strain>
    </source>
</reference>
<accession>D7MX54</accession>
<proteinExistence type="predicted"/>
<name>D7MX54_ARALL</name>
<evidence type="ECO:0000313" key="3">
    <source>
        <dbReference type="Proteomes" id="UP000008694"/>
    </source>
</evidence>
<keyword evidence="1" id="KW-0472">Membrane</keyword>
<dbReference type="Proteomes" id="UP000008694">
    <property type="component" value="Unassembled WGS sequence"/>
</dbReference>
<feature type="transmembrane region" description="Helical" evidence="1">
    <location>
        <begin position="593"/>
        <end position="612"/>
    </location>
</feature>
<dbReference type="AlphaFoldDB" id="D7MX54"/>
<sequence length="671" mass="73819">MVVVSSTSLYGALRPLLISVVGDPLASVNRRRRRMSSSSLGLGQSPTLQFQWKGFNWAWPIFGPSGGCCGPLLFGLQACFVMQTSFLACPNVVHFSPSAPTTDFVFPRLTFCHAFTISDFFTNRFTGYFFGFRLPTLDTSPVNLGCFWFRTTFVGSDSAQIRRRLITGYCSGVPLPVSLADPGCSQPRTTFVGLHLNGYSVWCFVTSFLTANFRIDLVALVADSISRNIALCVFCVGQGVISLLRSSVIKVQGHHDDDYCLGDMIALIYPSIYFSFMYCSLPGDIPETLQNPPSSGAGVAVARRRRTFSSLCCSAPLPKNPNEFRLLFFKLFKFLARPLCLIPSSILSLRLVECRPGSISLQIFGSTPMVVVSSTSLYGALRPLLISVVGDPLASVNRRRRRMSSSSLGLGQSPTLQFQWKGFNWAWPIFGPSGGCCGPLLFGLQACFVMQTSFLACPNVVHFSPSAPTTDFVFPRLTFCHAFTISDFFTNRFTGYFFGFRLPTLDTSPVNLGCFWFRTTFVGSDSAQIRQRLITGYCSGVPLPVSLADPGCSQPRTTFVGLHLNGYSVWCFVTSFLTANFRIDLVALVADSISRNIALCVFCVGQGVISLLRSSVIKVQGRHDDDYCLGDMIALIYPSIYFSFMYWFAFGSGCLIALAPPFVTLPSFEDD</sequence>
<organism evidence="3">
    <name type="scientific">Arabidopsis lyrata subsp. lyrata</name>
    <name type="common">Lyre-leaved rock-cress</name>
    <dbReference type="NCBI Taxonomy" id="81972"/>
    <lineage>
        <taxon>Eukaryota</taxon>
        <taxon>Viridiplantae</taxon>
        <taxon>Streptophyta</taxon>
        <taxon>Embryophyta</taxon>
        <taxon>Tracheophyta</taxon>
        <taxon>Spermatophyta</taxon>
        <taxon>Magnoliopsida</taxon>
        <taxon>eudicotyledons</taxon>
        <taxon>Gunneridae</taxon>
        <taxon>Pentapetalae</taxon>
        <taxon>rosids</taxon>
        <taxon>malvids</taxon>
        <taxon>Brassicales</taxon>
        <taxon>Brassicaceae</taxon>
        <taxon>Camelineae</taxon>
        <taxon>Arabidopsis</taxon>
    </lineage>
</organism>
<feature type="transmembrane region" description="Helical" evidence="1">
    <location>
        <begin position="633"/>
        <end position="659"/>
    </location>
</feature>
<dbReference type="Gramene" id="Al_scaffold_0284_1">
    <property type="protein sequence ID" value="Al_scaffold_0284_1"/>
    <property type="gene ID" value="Al_scaffold_0284_1"/>
</dbReference>
<gene>
    <name evidence="2" type="ORF">ARALYDRAFT_655853</name>
</gene>
<keyword evidence="1" id="KW-1133">Transmembrane helix</keyword>
<keyword evidence="3" id="KW-1185">Reference proteome</keyword>
<dbReference type="HOGENOM" id="CLU_409614_0_0_1"/>
<dbReference type="EMBL" id="GL348918">
    <property type="protein sequence ID" value="EFH38878.1"/>
    <property type="molecule type" value="Genomic_DNA"/>
</dbReference>
<evidence type="ECO:0000313" key="2">
    <source>
        <dbReference type="EMBL" id="EFH38878.1"/>
    </source>
</evidence>
<protein>
    <submittedName>
        <fullName evidence="2">Predicted protein</fullName>
    </submittedName>
</protein>